<accession>A0ABX2LB10</accession>
<protein>
    <submittedName>
        <fullName evidence="1">Uncharacterized protein</fullName>
    </submittedName>
</protein>
<comment type="caution">
    <text evidence="1">The sequence shown here is derived from an EMBL/GenBank/DDBJ whole genome shotgun (WGS) entry which is preliminary data.</text>
</comment>
<sequence length="54" mass="5843">MGVKPESGHHGGNSLKGVMRLVVKNRDGDVLAEGFISDSELTYDPNPDFIVTIE</sequence>
<organism evidence="1 2">
    <name type="scientific">Haloterrigena gelatinilytica</name>
    <dbReference type="NCBI Taxonomy" id="2741724"/>
    <lineage>
        <taxon>Archaea</taxon>
        <taxon>Methanobacteriati</taxon>
        <taxon>Methanobacteriota</taxon>
        <taxon>Stenosarchaea group</taxon>
        <taxon>Halobacteria</taxon>
        <taxon>Halobacteriales</taxon>
        <taxon>Natrialbaceae</taxon>
        <taxon>Haloterrigena</taxon>
    </lineage>
</organism>
<keyword evidence="2" id="KW-1185">Reference proteome</keyword>
<dbReference type="EMBL" id="JABUQZ010000001">
    <property type="protein sequence ID" value="NUC72575.1"/>
    <property type="molecule type" value="Genomic_DNA"/>
</dbReference>
<proteinExistence type="predicted"/>
<name>A0ABX2LB10_9EURY</name>
<gene>
    <name evidence="1" type="ORF">HTZ84_09680</name>
</gene>
<dbReference type="Proteomes" id="UP001016761">
    <property type="component" value="Unassembled WGS sequence"/>
</dbReference>
<dbReference type="RefSeq" id="WP_174680484.1">
    <property type="nucleotide sequence ID" value="NZ_JABUQZ010000001.1"/>
</dbReference>
<evidence type="ECO:0000313" key="1">
    <source>
        <dbReference type="EMBL" id="NUC72575.1"/>
    </source>
</evidence>
<evidence type="ECO:0000313" key="2">
    <source>
        <dbReference type="Proteomes" id="UP001016761"/>
    </source>
</evidence>
<reference evidence="1 2" key="1">
    <citation type="submission" date="2020-06" db="EMBL/GenBank/DDBJ databases">
        <title>Haloterrigena sp. nov., an extremely halophilic archaeon isolated from a saline sediment.</title>
        <authorList>
            <person name="Liu B.-B."/>
        </authorList>
    </citation>
    <scope>NUCLEOTIDE SEQUENCE [LARGE SCALE GENOMIC DNA]</scope>
    <source>
        <strain evidence="1 2">SYSU A558-1</strain>
    </source>
</reference>